<dbReference type="InterPro" id="IPR010828">
    <property type="entry name" value="Atf2/Sli1-like"/>
</dbReference>
<dbReference type="EMBL" id="LT598449">
    <property type="protein sequence ID" value="SCU79656.1"/>
    <property type="molecule type" value="Genomic_DNA"/>
</dbReference>
<dbReference type="OrthoDB" id="4040999at2759"/>
<dbReference type="Proteomes" id="UP000189911">
    <property type="component" value="Chromosome A"/>
</dbReference>
<gene>
    <name evidence="1" type="ORF">LANO_0A07052G</name>
</gene>
<dbReference type="InterPro" id="IPR052058">
    <property type="entry name" value="Alcohol_O-acetyltransferase"/>
</dbReference>
<dbReference type="GO" id="GO:0008080">
    <property type="term" value="F:N-acetyltransferase activity"/>
    <property type="evidence" value="ECO:0007669"/>
    <property type="project" value="TreeGrafter"/>
</dbReference>
<evidence type="ECO:0000313" key="1">
    <source>
        <dbReference type="EMBL" id="SCU79656.1"/>
    </source>
</evidence>
<proteinExistence type="predicted"/>
<organism evidence="1 2">
    <name type="scientific">Lachancea nothofagi CBS 11611</name>
    <dbReference type="NCBI Taxonomy" id="1266666"/>
    <lineage>
        <taxon>Eukaryota</taxon>
        <taxon>Fungi</taxon>
        <taxon>Dikarya</taxon>
        <taxon>Ascomycota</taxon>
        <taxon>Saccharomycotina</taxon>
        <taxon>Saccharomycetes</taxon>
        <taxon>Saccharomycetales</taxon>
        <taxon>Saccharomycetaceae</taxon>
        <taxon>Lachancea</taxon>
    </lineage>
</organism>
<dbReference type="Pfam" id="PF07247">
    <property type="entry name" value="AATase"/>
    <property type="match status" value="1"/>
</dbReference>
<dbReference type="PANTHER" id="PTHR28037">
    <property type="entry name" value="ALCOHOL O-ACETYLTRANSFERASE 1-RELATED"/>
    <property type="match status" value="1"/>
</dbReference>
<evidence type="ECO:0000313" key="2">
    <source>
        <dbReference type="Proteomes" id="UP000189911"/>
    </source>
</evidence>
<protein>
    <submittedName>
        <fullName evidence="1">LANO_0A07052g1_1</fullName>
    </submittedName>
</protein>
<keyword evidence="2" id="KW-1185">Reference proteome</keyword>
<sequence length="516" mass="58163">MPSRNKVLRNLNAVERKILCETSSGLRNGAVFSATYFAGSAEREISDNATLQSEKCHRLTESAIWGALSKIIEDHAELRYTVNSDLQFEPLASIKFNDVVHKVEFECYKDEQVNCYGGAPPYLLRHIFDKCFFTLGRGKPLWQLFIVDESMVIFHGHEVLFDDFAAANFHKTFLTVLNSLKSQNTKKVTSQFVFQHRHGLSPLQTSIFDRQQLSLLSMIYSPLGSSMPALLKDFYNLAIKKPLHFIEYGRFEHHTPTILNLPSENLKFNQLCGKVVFGTVGNMRLNALQKELDRMGTSLQAFITAATIFCLEPIVDTTLASFSICVPMNLRKSIDKSPELGLFHKNVIIDCPAGLRGGGNQKFDTFRQENLEGVTLNDAGSSKSDFDTESHFESVLSLVSGKLKSALTRWKTLRFEDDDLKWMKTEALDSCSPSSSRVVEINDLTGVDFSTSRDDRYHIRDVCASKSRNSDTFISVSYCSSSSTGLTLGIHYYENSIIDNFVERLETFIDAYPNLV</sequence>
<reference evidence="2" key="1">
    <citation type="submission" date="2016-03" db="EMBL/GenBank/DDBJ databases">
        <authorList>
            <person name="Devillers Hugo."/>
        </authorList>
    </citation>
    <scope>NUCLEOTIDE SEQUENCE [LARGE SCALE GENOMIC DNA]</scope>
</reference>
<accession>A0A1G4IS00</accession>
<name>A0A1G4IS00_9SACH</name>
<dbReference type="PANTHER" id="PTHR28037:SF2">
    <property type="entry name" value="ACR018CP"/>
    <property type="match status" value="1"/>
</dbReference>
<dbReference type="AlphaFoldDB" id="A0A1G4IS00"/>